<dbReference type="InterPro" id="IPR014710">
    <property type="entry name" value="RmlC-like_jellyroll"/>
</dbReference>
<accession>A0A1H5V6J6</accession>
<evidence type="ECO:0000259" key="1">
    <source>
        <dbReference type="Pfam" id="PF07883"/>
    </source>
</evidence>
<dbReference type="SUPFAM" id="SSF51182">
    <property type="entry name" value="RmlC-like cupins"/>
    <property type="match status" value="1"/>
</dbReference>
<reference evidence="2 3" key="1">
    <citation type="submission" date="2016-10" db="EMBL/GenBank/DDBJ databases">
        <authorList>
            <person name="de Groot N.N."/>
        </authorList>
    </citation>
    <scope>NUCLEOTIDE SEQUENCE [LARGE SCALE GENOMIC DNA]</scope>
    <source>
        <strain evidence="2 3">DSM 26656</strain>
    </source>
</reference>
<dbReference type="CDD" id="cd02238">
    <property type="entry name" value="cupin_KdgF"/>
    <property type="match status" value="1"/>
</dbReference>
<dbReference type="InterPro" id="IPR011051">
    <property type="entry name" value="RmlC_Cupin_sf"/>
</dbReference>
<dbReference type="InterPro" id="IPR052535">
    <property type="entry name" value="Bacilysin_H2HPP_isomerase"/>
</dbReference>
<dbReference type="OrthoDB" id="9811153at2"/>
<dbReference type="AlphaFoldDB" id="A0A1H5V6J6"/>
<dbReference type="EMBL" id="FNUY01000002">
    <property type="protein sequence ID" value="SEF82949.1"/>
    <property type="molecule type" value="Genomic_DNA"/>
</dbReference>
<dbReference type="InterPro" id="IPR013096">
    <property type="entry name" value="Cupin_2"/>
</dbReference>
<organism evidence="2 3">
    <name type="scientific">Bosea lathyri</name>
    <dbReference type="NCBI Taxonomy" id="1036778"/>
    <lineage>
        <taxon>Bacteria</taxon>
        <taxon>Pseudomonadati</taxon>
        <taxon>Pseudomonadota</taxon>
        <taxon>Alphaproteobacteria</taxon>
        <taxon>Hyphomicrobiales</taxon>
        <taxon>Boseaceae</taxon>
        <taxon>Bosea</taxon>
    </lineage>
</organism>
<feature type="domain" description="Cupin type-2" evidence="1">
    <location>
        <begin position="39"/>
        <end position="97"/>
    </location>
</feature>
<dbReference type="InterPro" id="IPR025499">
    <property type="entry name" value="KdgF"/>
</dbReference>
<dbReference type="PANTHER" id="PTHR40112">
    <property type="entry name" value="H2HPP ISOMERASE"/>
    <property type="match status" value="1"/>
</dbReference>
<dbReference type="PIRSF" id="PIRSF029883">
    <property type="entry name" value="KdgF"/>
    <property type="match status" value="1"/>
</dbReference>
<evidence type="ECO:0000313" key="2">
    <source>
        <dbReference type="EMBL" id="SEF82949.1"/>
    </source>
</evidence>
<evidence type="ECO:0000313" key="3">
    <source>
        <dbReference type="Proteomes" id="UP000236743"/>
    </source>
</evidence>
<dbReference type="RefSeq" id="WP_103871444.1">
    <property type="nucleotide sequence ID" value="NZ_FNUY01000002.1"/>
</dbReference>
<sequence>MTDHLDSFFQHADDLAWEATDPGVKRKIMAYGPDLMVVRVLFEAGAIGKPHQHIHRQACFIESGVFDVTIDGRTARLKAGDSFFVPSNLVHGVIAIEAGQLVDSFTPMREEFL</sequence>
<name>A0A1H5V6J6_9HYPH</name>
<keyword evidence="3" id="KW-1185">Reference proteome</keyword>
<dbReference type="Pfam" id="PF07883">
    <property type="entry name" value="Cupin_2"/>
    <property type="match status" value="1"/>
</dbReference>
<dbReference type="Gene3D" id="2.60.120.10">
    <property type="entry name" value="Jelly Rolls"/>
    <property type="match status" value="1"/>
</dbReference>
<dbReference type="PANTHER" id="PTHR40112:SF1">
    <property type="entry name" value="H2HPP ISOMERASE"/>
    <property type="match status" value="1"/>
</dbReference>
<dbReference type="Proteomes" id="UP000236743">
    <property type="component" value="Unassembled WGS sequence"/>
</dbReference>
<proteinExistence type="predicted"/>
<gene>
    <name evidence="2" type="ORF">SAMN04488115_102181</name>
</gene>
<protein>
    <submittedName>
        <fullName evidence="2">Cupin domain-containing protein</fullName>
    </submittedName>
</protein>